<name>A0AAW9HNT3_9ACTO</name>
<evidence type="ECO:0000256" key="1">
    <source>
        <dbReference type="ARBA" id="ARBA00023118"/>
    </source>
</evidence>
<dbReference type="AlphaFoldDB" id="A0AAW9HNT3"/>
<keyword evidence="1" id="KW-0051">Antiviral defense</keyword>
<dbReference type="GO" id="GO:0051607">
    <property type="term" value="P:defense response to virus"/>
    <property type="evidence" value="ECO:0007669"/>
    <property type="project" value="UniProtKB-KW"/>
</dbReference>
<dbReference type="RefSeq" id="WP_308807034.1">
    <property type="nucleotide sequence ID" value="NZ_CAMYCL010000030.1"/>
</dbReference>
<dbReference type="Pfam" id="PF09704">
    <property type="entry name" value="Cas_Cas5d"/>
    <property type="match status" value="1"/>
</dbReference>
<dbReference type="EMBL" id="JAWNGC010000011">
    <property type="protein sequence ID" value="MDY5155556.1"/>
    <property type="molecule type" value="Genomic_DNA"/>
</dbReference>
<dbReference type="InterPro" id="IPR021124">
    <property type="entry name" value="CRISPR-assoc_prot_Cas5"/>
</dbReference>
<dbReference type="Gene3D" id="3.30.70.2660">
    <property type="match status" value="1"/>
</dbReference>
<sequence length="228" mass="26123">MSTLLLKFKAPLQSWGSESRFRVRHTGRLPTKSGVIGLCASALGRSREESVEDLVTLRFGVRIDQPGTVIRDFQTARAEGDKNATIINRYFLQDACFVVGLEGEKQVIDELHNALRSPERPLFLGRRSCPINTDFLLKIHDCDVEEALRLEEWHASPWYRKQQPTQLSLQLFRDAKSGEIADRIRDVPVSFSQEERIYSWRTVTECPSVQVANEDGVKDDYWTTVIRL</sequence>
<dbReference type="GO" id="GO:0043571">
    <property type="term" value="P:maintenance of CRISPR repeat elements"/>
    <property type="evidence" value="ECO:0007669"/>
    <property type="project" value="InterPro"/>
</dbReference>
<protein>
    <submittedName>
        <fullName evidence="2">Type I-E CRISPR-associated protein Cas5/CasD</fullName>
    </submittedName>
</protein>
<evidence type="ECO:0000313" key="2">
    <source>
        <dbReference type="EMBL" id="MDY5155556.1"/>
    </source>
</evidence>
<dbReference type="InterPro" id="IPR010147">
    <property type="entry name" value="CRISPR-assoc_prot_CasD"/>
</dbReference>
<reference evidence="2" key="1">
    <citation type="submission" date="2023-10" db="EMBL/GenBank/DDBJ databases">
        <title>Whole Genome based description of the genera Actinobaculum and Actinotignum reveals a complex phylogenetic relationship within the species included in the genus Actinotignum.</title>
        <authorList>
            <person name="Jensen C.S."/>
            <person name="Dargis R."/>
            <person name="Kemp M."/>
            <person name="Christensen J.J."/>
        </authorList>
    </citation>
    <scope>NUCLEOTIDE SEQUENCE</scope>
    <source>
        <strain evidence="2">SLA_B511</strain>
    </source>
</reference>
<gene>
    <name evidence="2" type="primary">cas5e</name>
    <name evidence="2" type="ORF">R6G80_07475</name>
</gene>
<proteinExistence type="predicted"/>
<dbReference type="NCBIfam" id="TIGR02593">
    <property type="entry name" value="CRISPR_cas5"/>
    <property type="match status" value="1"/>
</dbReference>
<comment type="caution">
    <text evidence="2">The sequence shown here is derived from an EMBL/GenBank/DDBJ whole genome shotgun (WGS) entry which is preliminary data.</text>
</comment>
<dbReference type="CDD" id="cd09645">
    <property type="entry name" value="Cas5_I-E"/>
    <property type="match status" value="1"/>
</dbReference>
<evidence type="ECO:0000313" key="3">
    <source>
        <dbReference type="Proteomes" id="UP001281731"/>
    </source>
</evidence>
<organism evidence="2 3">
    <name type="scientific">Actinotignum urinale</name>
    <dbReference type="NCBI Taxonomy" id="190146"/>
    <lineage>
        <taxon>Bacteria</taxon>
        <taxon>Bacillati</taxon>
        <taxon>Actinomycetota</taxon>
        <taxon>Actinomycetes</taxon>
        <taxon>Actinomycetales</taxon>
        <taxon>Actinomycetaceae</taxon>
        <taxon>Actinotignum</taxon>
    </lineage>
</organism>
<dbReference type="GO" id="GO:0003723">
    <property type="term" value="F:RNA binding"/>
    <property type="evidence" value="ECO:0007669"/>
    <property type="project" value="InterPro"/>
</dbReference>
<dbReference type="Proteomes" id="UP001281731">
    <property type="component" value="Unassembled WGS sequence"/>
</dbReference>
<dbReference type="NCBIfam" id="TIGR01868">
    <property type="entry name" value="casD_Cas5e"/>
    <property type="match status" value="1"/>
</dbReference>
<accession>A0AAW9HNT3</accession>
<dbReference type="InterPro" id="IPR013422">
    <property type="entry name" value="CRISPR-assoc_prot_Cas5_N"/>
</dbReference>